<organism evidence="2 3">
    <name type="scientific">Asanoa ferruginea</name>
    <dbReference type="NCBI Taxonomy" id="53367"/>
    <lineage>
        <taxon>Bacteria</taxon>
        <taxon>Bacillati</taxon>
        <taxon>Actinomycetota</taxon>
        <taxon>Actinomycetes</taxon>
        <taxon>Micromonosporales</taxon>
        <taxon>Micromonosporaceae</taxon>
        <taxon>Asanoa</taxon>
    </lineage>
</organism>
<dbReference type="Pfam" id="PF00903">
    <property type="entry name" value="Glyoxalase"/>
    <property type="match status" value="1"/>
</dbReference>
<dbReference type="AlphaFoldDB" id="A0A3D9ZSB6"/>
<proteinExistence type="predicted"/>
<dbReference type="Proteomes" id="UP000256913">
    <property type="component" value="Unassembled WGS sequence"/>
</dbReference>
<protein>
    <submittedName>
        <fullName evidence="2">Methylmalonyl-CoA epimerase</fullName>
    </submittedName>
</protein>
<evidence type="ECO:0000313" key="3">
    <source>
        <dbReference type="Proteomes" id="UP000256913"/>
    </source>
</evidence>
<comment type="caution">
    <text evidence="2">The sequence shown here is derived from an EMBL/GenBank/DDBJ whole genome shotgun (WGS) entry which is preliminary data.</text>
</comment>
<dbReference type="OrthoDB" id="9804944at2"/>
<reference evidence="2 3" key="1">
    <citation type="submission" date="2018-08" db="EMBL/GenBank/DDBJ databases">
        <title>Sequencing the genomes of 1000 actinobacteria strains.</title>
        <authorList>
            <person name="Klenk H.-P."/>
        </authorList>
    </citation>
    <scope>NUCLEOTIDE SEQUENCE [LARGE SCALE GENOMIC DNA]</scope>
    <source>
        <strain evidence="2 3">DSM 44099</strain>
    </source>
</reference>
<dbReference type="Gene3D" id="3.10.180.10">
    <property type="entry name" value="2,3-Dihydroxybiphenyl 1,2-Dioxygenase, domain 1"/>
    <property type="match status" value="1"/>
</dbReference>
<dbReference type="InterPro" id="IPR029068">
    <property type="entry name" value="Glyas_Bleomycin-R_OHBP_Dase"/>
</dbReference>
<keyword evidence="3" id="KW-1185">Reference proteome</keyword>
<name>A0A3D9ZSB6_9ACTN</name>
<evidence type="ECO:0000259" key="1">
    <source>
        <dbReference type="PROSITE" id="PS51819"/>
    </source>
</evidence>
<evidence type="ECO:0000313" key="2">
    <source>
        <dbReference type="EMBL" id="REG00299.1"/>
    </source>
</evidence>
<feature type="domain" description="VOC" evidence="1">
    <location>
        <begin position="5"/>
        <end position="120"/>
    </location>
</feature>
<dbReference type="SUPFAM" id="SSF54593">
    <property type="entry name" value="Glyoxalase/Bleomycin resistance protein/Dihydroxybiphenyl dioxygenase"/>
    <property type="match status" value="1"/>
</dbReference>
<dbReference type="PANTHER" id="PTHR33993">
    <property type="entry name" value="GLYOXALASE-RELATED"/>
    <property type="match status" value="1"/>
</dbReference>
<sequence length="123" mass="14019">MTVGAVSQIHVSVSDLERSVRFYRDVLGVPFLFDVPGQSMAFFQSGDVRLYLGVPESEAFASRVTLYFDVVDLVAERERLVEEGVRFLDEPHVVHRDDQGELWMSFFRDPDGHNLAITETKKP</sequence>
<dbReference type="EMBL" id="QUMQ01000001">
    <property type="protein sequence ID" value="REG00299.1"/>
    <property type="molecule type" value="Genomic_DNA"/>
</dbReference>
<dbReference type="InterPro" id="IPR037523">
    <property type="entry name" value="VOC_core"/>
</dbReference>
<accession>A0A3D9ZSB6</accession>
<dbReference type="RefSeq" id="WP_116071732.1">
    <property type="nucleotide sequence ID" value="NZ_BONB01000064.1"/>
</dbReference>
<dbReference type="InterPro" id="IPR052164">
    <property type="entry name" value="Anthracycline_SecMetBiosynth"/>
</dbReference>
<gene>
    <name evidence="2" type="ORF">DFJ67_6350</name>
</gene>
<dbReference type="InterPro" id="IPR004360">
    <property type="entry name" value="Glyas_Fos-R_dOase_dom"/>
</dbReference>
<dbReference type="PROSITE" id="PS51819">
    <property type="entry name" value="VOC"/>
    <property type="match status" value="1"/>
</dbReference>
<dbReference type="CDD" id="cd06587">
    <property type="entry name" value="VOC"/>
    <property type="match status" value="1"/>
</dbReference>